<evidence type="ECO:0000313" key="1">
    <source>
        <dbReference type="EMBL" id="KNC81347.1"/>
    </source>
</evidence>
<sequence length="111" mass="12248">MSETSVHELYKTGRTTLRVDIKAGSGLRPSTTSYSRTSEAIVYGRHTGFTFGVSSSPLNIALKPESVHRSLYGEHVTTRTLLKRAWPMSTHLPLIQLADAFDQNSQAPGWS</sequence>
<protein>
    <submittedName>
        <fullName evidence="1">Uncharacterized protein</fullName>
    </submittedName>
</protein>
<name>A0A0L0FWY7_9EUKA</name>
<gene>
    <name evidence="1" type="ORF">SARC_06321</name>
</gene>
<accession>A0A0L0FWY7</accession>
<dbReference type="RefSeq" id="XP_014155249.1">
    <property type="nucleotide sequence ID" value="XM_014299774.1"/>
</dbReference>
<dbReference type="EMBL" id="KQ242042">
    <property type="protein sequence ID" value="KNC81347.1"/>
    <property type="molecule type" value="Genomic_DNA"/>
</dbReference>
<proteinExistence type="predicted"/>
<evidence type="ECO:0000313" key="2">
    <source>
        <dbReference type="Proteomes" id="UP000054560"/>
    </source>
</evidence>
<keyword evidence="2" id="KW-1185">Reference proteome</keyword>
<dbReference type="AlphaFoldDB" id="A0A0L0FWY7"/>
<dbReference type="GeneID" id="25906825"/>
<dbReference type="Proteomes" id="UP000054560">
    <property type="component" value="Unassembled WGS sequence"/>
</dbReference>
<reference evidence="1 2" key="1">
    <citation type="submission" date="2011-02" db="EMBL/GenBank/DDBJ databases">
        <title>The Genome Sequence of Sphaeroforma arctica JP610.</title>
        <authorList>
            <consortium name="The Broad Institute Genome Sequencing Platform"/>
            <person name="Russ C."/>
            <person name="Cuomo C."/>
            <person name="Young S.K."/>
            <person name="Zeng Q."/>
            <person name="Gargeya S."/>
            <person name="Alvarado L."/>
            <person name="Berlin A."/>
            <person name="Chapman S.B."/>
            <person name="Chen Z."/>
            <person name="Freedman E."/>
            <person name="Gellesch M."/>
            <person name="Goldberg J."/>
            <person name="Griggs A."/>
            <person name="Gujja S."/>
            <person name="Heilman E."/>
            <person name="Heiman D."/>
            <person name="Howarth C."/>
            <person name="Mehta T."/>
            <person name="Neiman D."/>
            <person name="Pearson M."/>
            <person name="Roberts A."/>
            <person name="Saif S."/>
            <person name="Shea T."/>
            <person name="Shenoy N."/>
            <person name="Sisk P."/>
            <person name="Stolte C."/>
            <person name="Sykes S."/>
            <person name="White J."/>
            <person name="Yandava C."/>
            <person name="Burger G."/>
            <person name="Gray M.W."/>
            <person name="Holland P.W.H."/>
            <person name="King N."/>
            <person name="Lang F.B.F."/>
            <person name="Roger A.J."/>
            <person name="Ruiz-Trillo I."/>
            <person name="Haas B."/>
            <person name="Nusbaum C."/>
            <person name="Birren B."/>
        </authorList>
    </citation>
    <scope>NUCLEOTIDE SEQUENCE [LARGE SCALE GENOMIC DNA]</scope>
    <source>
        <strain evidence="1 2">JP610</strain>
    </source>
</reference>
<organism evidence="1 2">
    <name type="scientific">Sphaeroforma arctica JP610</name>
    <dbReference type="NCBI Taxonomy" id="667725"/>
    <lineage>
        <taxon>Eukaryota</taxon>
        <taxon>Ichthyosporea</taxon>
        <taxon>Ichthyophonida</taxon>
        <taxon>Sphaeroforma</taxon>
    </lineage>
</organism>